<dbReference type="Proteomes" id="UP000283090">
    <property type="component" value="Unassembled WGS sequence"/>
</dbReference>
<dbReference type="AlphaFoldDB" id="A0A437A858"/>
<evidence type="ECO:0000313" key="3">
    <source>
        <dbReference type="Proteomes" id="UP000283090"/>
    </source>
</evidence>
<dbReference type="Pfam" id="PF00646">
    <property type="entry name" value="F-box"/>
    <property type="match status" value="1"/>
</dbReference>
<dbReference type="CDD" id="cd09917">
    <property type="entry name" value="F-box_SF"/>
    <property type="match status" value="1"/>
</dbReference>
<organism evidence="2 3">
    <name type="scientific">Arthrobotrys flagrans</name>
    <name type="common">Nematode-trapping fungus</name>
    <name type="synonym">Trichothecium flagrans</name>
    <dbReference type="NCBI Taxonomy" id="97331"/>
    <lineage>
        <taxon>Eukaryota</taxon>
        <taxon>Fungi</taxon>
        <taxon>Dikarya</taxon>
        <taxon>Ascomycota</taxon>
        <taxon>Pezizomycotina</taxon>
        <taxon>Orbiliomycetes</taxon>
        <taxon>Orbiliales</taxon>
        <taxon>Orbiliaceae</taxon>
        <taxon>Arthrobotrys</taxon>
    </lineage>
</organism>
<accession>A0A437A858</accession>
<sequence length="277" mass="31215">MFLPIELQLQILESADFTQLPTLARVCHAWRSHITTSPTLIPHRYTYYTLSGTDSKDSGAKLVYFHKLISYLSHFIRFEGGGQLYPCHIDFDESNNNDDEVNMGEGGGDMEKNGMDDLLKNTPITQLDYTLFGSDYVLLQEANTPSTDLANLVRSCLPLELLYLDIGHPSILWNLPIDDPQSLAISSLTEREEEEEGEEGGKATIHPLLRIITEMANLRYVARPRNGSDPTMVVKIMPELHEYPGMVFASEIKFASTAEDMKVFGKGRIKKIMKLVE</sequence>
<dbReference type="InterPro" id="IPR001810">
    <property type="entry name" value="F-box_dom"/>
</dbReference>
<evidence type="ECO:0000313" key="2">
    <source>
        <dbReference type="EMBL" id="RVD87227.1"/>
    </source>
</evidence>
<dbReference type="SMART" id="SM00256">
    <property type="entry name" value="FBOX"/>
    <property type="match status" value="1"/>
</dbReference>
<protein>
    <recommendedName>
        <fullName evidence="1">F-box domain-containing protein</fullName>
    </recommendedName>
</protein>
<feature type="domain" description="F-box" evidence="1">
    <location>
        <begin position="1"/>
        <end position="50"/>
    </location>
</feature>
<dbReference type="GeneID" id="93583780"/>
<dbReference type="SUPFAM" id="SSF81383">
    <property type="entry name" value="F-box domain"/>
    <property type="match status" value="1"/>
</dbReference>
<reference evidence="2 3" key="1">
    <citation type="submission" date="2019-01" db="EMBL/GenBank/DDBJ databases">
        <title>Intercellular communication is required for trap formation in the nematode-trapping fungus Duddingtonia flagrans.</title>
        <authorList>
            <person name="Youssar L."/>
            <person name="Wernet V."/>
            <person name="Hensel N."/>
            <person name="Hildebrandt H.-G."/>
            <person name="Fischer R."/>
        </authorList>
    </citation>
    <scope>NUCLEOTIDE SEQUENCE [LARGE SCALE GENOMIC DNA]</scope>
    <source>
        <strain evidence="2 3">CBS H-5679</strain>
    </source>
</reference>
<proteinExistence type="predicted"/>
<dbReference type="VEuPathDB" id="FungiDB:DFL_001469"/>
<dbReference type="RefSeq" id="XP_067492771.1">
    <property type="nucleotide sequence ID" value="XM_067630092.1"/>
</dbReference>
<name>A0A437A858_ARTFL</name>
<dbReference type="InterPro" id="IPR036047">
    <property type="entry name" value="F-box-like_dom_sf"/>
</dbReference>
<gene>
    <name evidence="2" type="ORF">DFL_001469</name>
</gene>
<dbReference type="EMBL" id="SAEB01000003">
    <property type="protein sequence ID" value="RVD87227.1"/>
    <property type="molecule type" value="Genomic_DNA"/>
</dbReference>
<evidence type="ECO:0000259" key="1">
    <source>
        <dbReference type="PROSITE" id="PS50181"/>
    </source>
</evidence>
<keyword evidence="3" id="KW-1185">Reference proteome</keyword>
<comment type="caution">
    <text evidence="2">The sequence shown here is derived from an EMBL/GenBank/DDBJ whole genome shotgun (WGS) entry which is preliminary data.</text>
</comment>
<dbReference type="OrthoDB" id="629492at2759"/>
<dbReference type="PROSITE" id="PS50181">
    <property type="entry name" value="FBOX"/>
    <property type="match status" value="1"/>
</dbReference>